<dbReference type="Gene3D" id="2.60.40.740">
    <property type="match status" value="1"/>
</dbReference>
<dbReference type="InterPro" id="IPR047589">
    <property type="entry name" value="DUF11_rpt"/>
</dbReference>
<organism evidence="2">
    <name type="scientific">hydrothermal vent metagenome</name>
    <dbReference type="NCBI Taxonomy" id="652676"/>
    <lineage>
        <taxon>unclassified sequences</taxon>
        <taxon>metagenomes</taxon>
        <taxon>ecological metagenomes</taxon>
    </lineage>
</organism>
<accession>A0A3B0ZP42</accession>
<reference evidence="2" key="1">
    <citation type="submission" date="2018-06" db="EMBL/GenBank/DDBJ databases">
        <authorList>
            <person name="Zhirakovskaya E."/>
        </authorList>
    </citation>
    <scope>NUCLEOTIDE SEQUENCE</scope>
</reference>
<dbReference type="Pfam" id="PF01345">
    <property type="entry name" value="DUF11"/>
    <property type="match status" value="1"/>
</dbReference>
<protein>
    <recommendedName>
        <fullName evidence="1">DUF11 domain-containing protein</fullName>
    </recommendedName>
</protein>
<evidence type="ECO:0000313" key="2">
    <source>
        <dbReference type="EMBL" id="VAW89873.1"/>
    </source>
</evidence>
<name>A0A3B0ZP42_9ZZZZ</name>
<feature type="domain" description="DUF11" evidence="1">
    <location>
        <begin position="255"/>
        <end position="338"/>
    </location>
</feature>
<gene>
    <name evidence="2" type="ORF">MNBD_GAMMA18-777</name>
</gene>
<dbReference type="InterPro" id="IPR001434">
    <property type="entry name" value="OmcB-like_DUF11"/>
</dbReference>
<evidence type="ECO:0000259" key="1">
    <source>
        <dbReference type="Pfam" id="PF01345"/>
    </source>
</evidence>
<dbReference type="AlphaFoldDB" id="A0A3B0ZP42"/>
<proteinExistence type="predicted"/>
<dbReference type="EMBL" id="UOFP01000295">
    <property type="protein sequence ID" value="VAW89873.1"/>
    <property type="molecule type" value="Genomic_DNA"/>
</dbReference>
<sequence length="339" mass="34559">MFIIRSSIRALAVTVGAIMIFATSSGAMAATASGIVIANTASVDYEVGGLNQTDVISNSVDFTVDAKVDLTVAGTGGNLNISPGASGQVLHYTVHNTGNEMFDYSLAFTADAGDNFNATAVAVYVDANGNNTYDPGIDTATSIDNLAADITISVFVVGDIPLSVTDTQVATYHLRATTLLSTGLPVPAEPASDTEDSKDYVYADTQGTDTANDIARDKIHSASLDYVVQSATIDVAKSNSVDDGLTGPTGEFYIPGGTVTYTITVTNNGGTDADNVVLADAAPTDTTYVADSVTLNTVSKTDAADIDEVTVVAGVITVNVGTLASGGGSATVTFDVTID</sequence>
<dbReference type="NCBIfam" id="TIGR01451">
    <property type="entry name" value="B_ant_repeat"/>
    <property type="match status" value="1"/>
</dbReference>